<name>A0ABS9VQZ0_9SPHN</name>
<dbReference type="SUPFAM" id="SSF53955">
    <property type="entry name" value="Lysozyme-like"/>
    <property type="match status" value="1"/>
</dbReference>
<keyword evidence="3" id="KW-0732">Signal</keyword>
<comment type="similarity">
    <text evidence="2">Belongs to the virb1 family.</text>
</comment>
<evidence type="ECO:0000313" key="5">
    <source>
        <dbReference type="EMBL" id="MCH8617400.1"/>
    </source>
</evidence>
<feature type="chain" id="PRO_5045286837" evidence="3">
    <location>
        <begin position="22"/>
        <end position="203"/>
    </location>
</feature>
<dbReference type="Proteomes" id="UP001203058">
    <property type="component" value="Unassembled WGS sequence"/>
</dbReference>
<dbReference type="Gene3D" id="1.10.530.10">
    <property type="match status" value="1"/>
</dbReference>
<organism evidence="5 6">
    <name type="scientific">Sphingomonas telluris</name>
    <dbReference type="NCBI Taxonomy" id="2907998"/>
    <lineage>
        <taxon>Bacteria</taxon>
        <taxon>Pseudomonadati</taxon>
        <taxon>Pseudomonadota</taxon>
        <taxon>Alphaproteobacteria</taxon>
        <taxon>Sphingomonadales</taxon>
        <taxon>Sphingomonadaceae</taxon>
        <taxon>Sphingomonas</taxon>
    </lineage>
</organism>
<dbReference type="InterPro" id="IPR008258">
    <property type="entry name" value="Transglycosylase_SLT_dom_1"/>
</dbReference>
<feature type="signal peptide" evidence="3">
    <location>
        <begin position="1"/>
        <end position="21"/>
    </location>
</feature>
<evidence type="ECO:0000259" key="4">
    <source>
        <dbReference type="Pfam" id="PF01464"/>
    </source>
</evidence>
<accession>A0ABS9VQZ0</accession>
<dbReference type="PANTHER" id="PTHR37423:SF2">
    <property type="entry name" value="MEMBRANE-BOUND LYTIC MUREIN TRANSGLYCOSYLASE C"/>
    <property type="match status" value="1"/>
</dbReference>
<dbReference type="CDD" id="cd00254">
    <property type="entry name" value="LT-like"/>
    <property type="match status" value="1"/>
</dbReference>
<dbReference type="InterPro" id="IPR023346">
    <property type="entry name" value="Lysozyme-like_dom_sf"/>
</dbReference>
<keyword evidence="6" id="KW-1185">Reference proteome</keyword>
<dbReference type="EMBL" id="JAKZHW010000002">
    <property type="protein sequence ID" value="MCH8617400.1"/>
    <property type="molecule type" value="Genomic_DNA"/>
</dbReference>
<feature type="domain" description="Transglycosylase SLT" evidence="4">
    <location>
        <begin position="80"/>
        <end position="176"/>
    </location>
</feature>
<dbReference type="RefSeq" id="WP_241448271.1">
    <property type="nucleotide sequence ID" value="NZ_JAKZHW010000002.1"/>
</dbReference>
<sequence length="203" mass="21012">MKLAALLALAGGLAWAGVAQADVLEIGANGSVKVLGDQPGAAWSSPDEPVEAADGEVPSAAMTVVDEPLSDGAYAKALDQVSKAYDISPRLLEALVWQESRWNQGAVSRTGAIGLAQLMPGTARELGVNPHDPLQNLTGGARYLRQQLNRFNGDVEKALAAYNAGPGRVMTAGGIPSIPETQAYVRNIVARLASTVGNQGKGQ</sequence>
<evidence type="ECO:0000256" key="1">
    <source>
        <dbReference type="ARBA" id="ARBA00007734"/>
    </source>
</evidence>
<reference evidence="5 6" key="1">
    <citation type="submission" date="2022-03" db="EMBL/GenBank/DDBJ databases">
        <authorList>
            <person name="Jo J.-H."/>
            <person name="Im W.-T."/>
        </authorList>
    </citation>
    <scope>NUCLEOTIDE SEQUENCE [LARGE SCALE GENOMIC DNA]</scope>
    <source>
        <strain evidence="5 6">SM33</strain>
    </source>
</reference>
<evidence type="ECO:0000256" key="3">
    <source>
        <dbReference type="SAM" id="SignalP"/>
    </source>
</evidence>
<comment type="caution">
    <text evidence="5">The sequence shown here is derived from an EMBL/GenBank/DDBJ whole genome shotgun (WGS) entry which is preliminary data.</text>
</comment>
<dbReference type="PANTHER" id="PTHR37423">
    <property type="entry name" value="SOLUBLE LYTIC MUREIN TRANSGLYCOSYLASE-RELATED"/>
    <property type="match status" value="1"/>
</dbReference>
<dbReference type="Pfam" id="PF01464">
    <property type="entry name" value="SLT"/>
    <property type="match status" value="1"/>
</dbReference>
<evidence type="ECO:0000256" key="2">
    <source>
        <dbReference type="ARBA" id="ARBA00009387"/>
    </source>
</evidence>
<evidence type="ECO:0000313" key="6">
    <source>
        <dbReference type="Proteomes" id="UP001203058"/>
    </source>
</evidence>
<protein>
    <submittedName>
        <fullName evidence="5">Lytic transglycosylase domain-containing protein</fullName>
    </submittedName>
</protein>
<comment type="similarity">
    <text evidence="1">Belongs to the transglycosylase Slt family.</text>
</comment>
<gene>
    <name evidence="5" type="ORF">LZ016_14980</name>
</gene>
<proteinExistence type="inferred from homology"/>